<feature type="transmembrane region" description="Helical" evidence="8">
    <location>
        <begin position="110"/>
        <end position="130"/>
    </location>
</feature>
<dbReference type="PANTHER" id="PTHR30472:SF25">
    <property type="entry name" value="ABC TRANSPORTER PERMEASE PROTEIN MJ0876-RELATED"/>
    <property type="match status" value="1"/>
</dbReference>
<comment type="similarity">
    <text evidence="2">Belongs to the binding-protein-dependent transport system permease family. FecCD subfamily.</text>
</comment>
<organism evidence="9 10">
    <name type="scientific">Magnetospirillum sulfuroxidans</name>
    <dbReference type="NCBI Taxonomy" id="611300"/>
    <lineage>
        <taxon>Bacteria</taxon>
        <taxon>Pseudomonadati</taxon>
        <taxon>Pseudomonadota</taxon>
        <taxon>Alphaproteobacteria</taxon>
        <taxon>Rhodospirillales</taxon>
        <taxon>Rhodospirillaceae</taxon>
        <taxon>Magnetospirillum</taxon>
    </lineage>
</organism>
<keyword evidence="4" id="KW-1003">Cell membrane</keyword>
<evidence type="ECO:0000256" key="5">
    <source>
        <dbReference type="ARBA" id="ARBA00022692"/>
    </source>
</evidence>
<evidence type="ECO:0000313" key="10">
    <source>
        <dbReference type="Proteomes" id="UP000680714"/>
    </source>
</evidence>
<evidence type="ECO:0000256" key="6">
    <source>
        <dbReference type="ARBA" id="ARBA00022989"/>
    </source>
</evidence>
<proteinExistence type="inferred from homology"/>
<feature type="transmembrane region" description="Helical" evidence="8">
    <location>
        <begin position="85"/>
        <end position="104"/>
    </location>
</feature>
<dbReference type="Proteomes" id="UP000680714">
    <property type="component" value="Unassembled WGS sequence"/>
</dbReference>
<keyword evidence="3" id="KW-0813">Transport</keyword>
<comment type="caution">
    <text evidence="9">The sequence shown here is derived from an EMBL/GenBank/DDBJ whole genome shotgun (WGS) entry which is preliminary data.</text>
</comment>
<feature type="transmembrane region" description="Helical" evidence="8">
    <location>
        <begin position="302"/>
        <end position="321"/>
    </location>
</feature>
<keyword evidence="6 8" id="KW-1133">Transmembrane helix</keyword>
<dbReference type="Gene3D" id="1.10.3470.10">
    <property type="entry name" value="ABC transporter involved in vitamin B12 uptake, BtuC"/>
    <property type="match status" value="1"/>
</dbReference>
<accession>A0ABS5IHA0</accession>
<evidence type="ECO:0000256" key="3">
    <source>
        <dbReference type="ARBA" id="ARBA00022448"/>
    </source>
</evidence>
<dbReference type="EMBL" id="JAGTUF010000031">
    <property type="protein sequence ID" value="MBR9973772.1"/>
    <property type="molecule type" value="Genomic_DNA"/>
</dbReference>
<feature type="transmembrane region" description="Helical" evidence="8">
    <location>
        <begin position="230"/>
        <end position="263"/>
    </location>
</feature>
<evidence type="ECO:0000313" key="9">
    <source>
        <dbReference type="EMBL" id="MBR9973772.1"/>
    </source>
</evidence>
<evidence type="ECO:0000256" key="4">
    <source>
        <dbReference type="ARBA" id="ARBA00022475"/>
    </source>
</evidence>
<evidence type="ECO:0000256" key="7">
    <source>
        <dbReference type="ARBA" id="ARBA00023136"/>
    </source>
</evidence>
<gene>
    <name evidence="9" type="ORF">KEC16_18755</name>
</gene>
<comment type="subcellular location">
    <subcellularLocation>
        <location evidence="1">Cell membrane</location>
        <topology evidence="1">Multi-pass membrane protein</topology>
    </subcellularLocation>
</comment>
<evidence type="ECO:0000256" key="8">
    <source>
        <dbReference type="SAM" id="Phobius"/>
    </source>
</evidence>
<dbReference type="SUPFAM" id="SSF81345">
    <property type="entry name" value="ABC transporter involved in vitamin B12 uptake, BtuC"/>
    <property type="match status" value="1"/>
</dbReference>
<name>A0ABS5IHA0_9PROT</name>
<feature type="transmembrane region" description="Helical" evidence="8">
    <location>
        <begin position="275"/>
        <end position="296"/>
    </location>
</feature>
<dbReference type="CDD" id="cd06550">
    <property type="entry name" value="TM_ABC_iron-siderophores_like"/>
    <property type="match status" value="1"/>
</dbReference>
<sequence length="328" mass="33318">MSPRWYFLLLGGLAVLALGSLLIGSVSLAPAEVMAALFGQGESKMVLVVQELRLPRALLGLIVGAALGIAGAALQGLLRNPLAEPALIGTSACAGLGGVIAFYFGWAAAFAWALPLAAIVMAGLGTLLLLTITGTRAGTLTIILAGVVISSLAISFTSLAMNLSSNPFAVNEIILWLMGSLKDRSFQDVQLAAPFVLVGALVLLRCGPALDALTLGDEAAASLGFSMARLNLTIILGCALAVGASVAVAGSIGFVGLVVPHVLRPLARNRPSALLLPSAIGGALLVTAADVAVRLIPSTSEIMLGVLTSIVGGPFFLSLLLKIRKSHS</sequence>
<protein>
    <submittedName>
        <fullName evidence="9">Iron ABC transporter permease</fullName>
    </submittedName>
</protein>
<reference evidence="9 10" key="1">
    <citation type="submission" date="2021-04" db="EMBL/GenBank/DDBJ databases">
        <title>Magnetospirillum sulfuroxidans sp. nov., a facultative chemolithoautotrophic sulfur-oxidizing alphaproteobacterium isolated from freshwater sediment and proposals for Paramagetospirillum gen. nov., and Magnetospirillaceae fam. nov.</title>
        <authorList>
            <person name="Koziaeva V."/>
            <person name="Geelhoed J.S."/>
            <person name="Sorokin D.Y."/>
            <person name="Grouzdev D.S."/>
        </authorList>
    </citation>
    <scope>NUCLEOTIDE SEQUENCE [LARGE SCALE GENOMIC DNA]</scope>
    <source>
        <strain evidence="9 10">J10</strain>
    </source>
</reference>
<dbReference type="Pfam" id="PF01032">
    <property type="entry name" value="FecCD"/>
    <property type="match status" value="1"/>
</dbReference>
<dbReference type="InterPro" id="IPR037294">
    <property type="entry name" value="ABC_BtuC-like"/>
</dbReference>
<keyword evidence="10" id="KW-1185">Reference proteome</keyword>
<evidence type="ECO:0000256" key="2">
    <source>
        <dbReference type="ARBA" id="ARBA00007935"/>
    </source>
</evidence>
<evidence type="ECO:0000256" key="1">
    <source>
        <dbReference type="ARBA" id="ARBA00004651"/>
    </source>
</evidence>
<dbReference type="InterPro" id="IPR000522">
    <property type="entry name" value="ABC_transptr_permease_BtuC"/>
</dbReference>
<dbReference type="RefSeq" id="WP_211551817.1">
    <property type="nucleotide sequence ID" value="NZ_JAGTUF010000031.1"/>
</dbReference>
<feature type="transmembrane region" description="Helical" evidence="8">
    <location>
        <begin position="137"/>
        <end position="157"/>
    </location>
</feature>
<keyword evidence="7 8" id="KW-0472">Membrane</keyword>
<dbReference type="PANTHER" id="PTHR30472">
    <property type="entry name" value="FERRIC ENTEROBACTIN TRANSPORT SYSTEM PERMEASE PROTEIN"/>
    <property type="match status" value="1"/>
</dbReference>
<feature type="transmembrane region" description="Helical" evidence="8">
    <location>
        <begin position="59"/>
        <end position="78"/>
    </location>
</feature>
<keyword evidence="5 8" id="KW-0812">Transmembrane</keyword>